<dbReference type="AlphaFoldDB" id="M5GAE8"/>
<dbReference type="Proteomes" id="UP000030653">
    <property type="component" value="Unassembled WGS sequence"/>
</dbReference>
<keyword evidence="3" id="KW-1185">Reference proteome</keyword>
<sequence length="98" mass="10309">MSSTTGHTSSSGGTISSPAMSHDHPVTPISSYDSTTPLTTTWASYTVVGSDCTDNDLLSSNGVMTGPHLGLHSVTDSSQGQLYRGFPVVSYRVEAHQY</sequence>
<reference evidence="2 3" key="1">
    <citation type="journal article" date="2012" name="Science">
        <title>The Paleozoic origin of enzymatic lignin decomposition reconstructed from 31 fungal genomes.</title>
        <authorList>
            <person name="Floudas D."/>
            <person name="Binder M."/>
            <person name="Riley R."/>
            <person name="Barry K."/>
            <person name="Blanchette R.A."/>
            <person name="Henrissat B."/>
            <person name="Martinez A.T."/>
            <person name="Otillar R."/>
            <person name="Spatafora J.W."/>
            <person name="Yadav J.S."/>
            <person name="Aerts A."/>
            <person name="Benoit I."/>
            <person name="Boyd A."/>
            <person name="Carlson A."/>
            <person name="Copeland A."/>
            <person name="Coutinho P.M."/>
            <person name="de Vries R.P."/>
            <person name="Ferreira P."/>
            <person name="Findley K."/>
            <person name="Foster B."/>
            <person name="Gaskell J."/>
            <person name="Glotzer D."/>
            <person name="Gorecki P."/>
            <person name="Heitman J."/>
            <person name="Hesse C."/>
            <person name="Hori C."/>
            <person name="Igarashi K."/>
            <person name="Jurgens J.A."/>
            <person name="Kallen N."/>
            <person name="Kersten P."/>
            <person name="Kohler A."/>
            <person name="Kuees U."/>
            <person name="Kumar T.K.A."/>
            <person name="Kuo A."/>
            <person name="LaButti K."/>
            <person name="Larrondo L.F."/>
            <person name="Lindquist E."/>
            <person name="Ling A."/>
            <person name="Lombard V."/>
            <person name="Lucas S."/>
            <person name="Lundell T."/>
            <person name="Martin R."/>
            <person name="McLaughlin D.J."/>
            <person name="Morgenstern I."/>
            <person name="Morin E."/>
            <person name="Murat C."/>
            <person name="Nagy L.G."/>
            <person name="Nolan M."/>
            <person name="Ohm R.A."/>
            <person name="Patyshakuliyeva A."/>
            <person name="Rokas A."/>
            <person name="Ruiz-Duenas F.J."/>
            <person name="Sabat G."/>
            <person name="Salamov A."/>
            <person name="Samejima M."/>
            <person name="Schmutz J."/>
            <person name="Slot J.C."/>
            <person name="St John F."/>
            <person name="Stenlid J."/>
            <person name="Sun H."/>
            <person name="Sun S."/>
            <person name="Syed K."/>
            <person name="Tsang A."/>
            <person name="Wiebenga A."/>
            <person name="Young D."/>
            <person name="Pisabarro A."/>
            <person name="Eastwood D.C."/>
            <person name="Martin F."/>
            <person name="Cullen D."/>
            <person name="Grigoriev I.V."/>
            <person name="Hibbett D.S."/>
        </authorList>
    </citation>
    <scope>NUCLEOTIDE SEQUENCE [LARGE SCALE GENOMIC DNA]</scope>
    <source>
        <strain evidence="2 3">DJM-731 SS1</strain>
    </source>
</reference>
<dbReference type="EMBL" id="JH795861">
    <property type="protein sequence ID" value="EJU02922.1"/>
    <property type="molecule type" value="Genomic_DNA"/>
</dbReference>
<evidence type="ECO:0000256" key="1">
    <source>
        <dbReference type="SAM" id="MobiDB-lite"/>
    </source>
</evidence>
<protein>
    <submittedName>
        <fullName evidence="2">Uncharacterized protein</fullName>
    </submittedName>
</protein>
<dbReference type="RefSeq" id="XP_040629816.1">
    <property type="nucleotide sequence ID" value="XM_040772572.1"/>
</dbReference>
<dbReference type="HOGENOM" id="CLU_2333573_0_0_1"/>
<feature type="compositionally biased region" description="Low complexity" evidence="1">
    <location>
        <begin position="1"/>
        <end position="17"/>
    </location>
</feature>
<evidence type="ECO:0000313" key="3">
    <source>
        <dbReference type="Proteomes" id="UP000030653"/>
    </source>
</evidence>
<feature type="region of interest" description="Disordered" evidence="1">
    <location>
        <begin position="1"/>
        <end position="33"/>
    </location>
</feature>
<dbReference type="GeneID" id="63687634"/>
<organism evidence="2 3">
    <name type="scientific">Dacryopinax primogenitus (strain DJM 731)</name>
    <name type="common">Brown rot fungus</name>
    <dbReference type="NCBI Taxonomy" id="1858805"/>
    <lineage>
        <taxon>Eukaryota</taxon>
        <taxon>Fungi</taxon>
        <taxon>Dikarya</taxon>
        <taxon>Basidiomycota</taxon>
        <taxon>Agaricomycotina</taxon>
        <taxon>Dacrymycetes</taxon>
        <taxon>Dacrymycetales</taxon>
        <taxon>Dacrymycetaceae</taxon>
        <taxon>Dacryopinax</taxon>
    </lineage>
</organism>
<gene>
    <name evidence="2" type="ORF">DACRYDRAFT_21850</name>
</gene>
<evidence type="ECO:0000313" key="2">
    <source>
        <dbReference type="EMBL" id="EJU02922.1"/>
    </source>
</evidence>
<proteinExistence type="predicted"/>
<accession>M5GAE8</accession>
<name>M5GAE8_DACPD</name>